<dbReference type="Gene3D" id="1.10.490.10">
    <property type="entry name" value="Globins"/>
    <property type="match status" value="1"/>
</dbReference>
<evidence type="ECO:0000256" key="5">
    <source>
        <dbReference type="ARBA" id="ARBA00023004"/>
    </source>
</evidence>
<dbReference type="PANTHER" id="PTHR47366:SF1">
    <property type="entry name" value="TWO-ON-TWO HEMOGLOBIN-3"/>
    <property type="match status" value="1"/>
</dbReference>
<keyword evidence="8" id="KW-1185">Reference proteome</keyword>
<dbReference type="EMBL" id="FZOG01000001">
    <property type="protein sequence ID" value="SNR92281.1"/>
    <property type="molecule type" value="Genomic_DNA"/>
</dbReference>
<dbReference type="SUPFAM" id="SSF46458">
    <property type="entry name" value="Globin-like"/>
    <property type="match status" value="1"/>
</dbReference>
<keyword evidence="4" id="KW-0479">Metal-binding</keyword>
<dbReference type="AlphaFoldDB" id="A0A239AAC2"/>
<evidence type="ECO:0000256" key="2">
    <source>
        <dbReference type="ARBA" id="ARBA00022448"/>
    </source>
</evidence>
<keyword evidence="3" id="KW-0349">Heme</keyword>
<dbReference type="GO" id="GO:0019825">
    <property type="term" value="F:oxygen binding"/>
    <property type="evidence" value="ECO:0007669"/>
    <property type="project" value="InterPro"/>
</dbReference>
<evidence type="ECO:0000256" key="3">
    <source>
        <dbReference type="ARBA" id="ARBA00022617"/>
    </source>
</evidence>
<dbReference type="InterPro" id="IPR012292">
    <property type="entry name" value="Globin/Proto"/>
</dbReference>
<dbReference type="InterPro" id="IPR009050">
    <property type="entry name" value="Globin-like_sf"/>
</dbReference>
<name>A0A239AAC2_9PSED</name>
<evidence type="ECO:0000256" key="6">
    <source>
        <dbReference type="ARBA" id="ARBA00034496"/>
    </source>
</evidence>
<accession>A0A239AAC2</accession>
<sequence>MTTANQYGNADASYQAAGGIEGIRRLVDDFYLLLDSEPKAGEVRAMHPASLDMARDKLACFLSGWLGGPRLYSEKYGSISIPAFHAKWPIDQAHSEAWLHCMKLAIERQGYPAPFAEYLLRQLRVPAERVVQASANRRAAQS</sequence>
<proteinExistence type="inferred from homology"/>
<keyword evidence="5" id="KW-0408">Iron</keyword>
<comment type="cofactor">
    <cofactor evidence="1">
        <name>heme</name>
        <dbReference type="ChEBI" id="CHEBI:30413"/>
    </cofactor>
</comment>
<evidence type="ECO:0000256" key="1">
    <source>
        <dbReference type="ARBA" id="ARBA00001971"/>
    </source>
</evidence>
<dbReference type="InterPro" id="IPR044203">
    <property type="entry name" value="GlbO/GLB3-like"/>
</dbReference>
<evidence type="ECO:0000256" key="4">
    <source>
        <dbReference type="ARBA" id="ARBA00022723"/>
    </source>
</evidence>
<dbReference type="PANTHER" id="PTHR47366">
    <property type="entry name" value="TWO-ON-TWO HEMOGLOBIN-3"/>
    <property type="match status" value="1"/>
</dbReference>
<dbReference type="CDD" id="cd14773">
    <property type="entry name" value="TrHb2_PhHbO-like_O"/>
    <property type="match status" value="1"/>
</dbReference>
<protein>
    <submittedName>
        <fullName evidence="7">Hemoglobin</fullName>
    </submittedName>
</protein>
<dbReference type="GO" id="GO:0020037">
    <property type="term" value="F:heme binding"/>
    <property type="evidence" value="ECO:0007669"/>
    <property type="project" value="InterPro"/>
</dbReference>
<dbReference type="GO" id="GO:0046872">
    <property type="term" value="F:metal ion binding"/>
    <property type="evidence" value="ECO:0007669"/>
    <property type="project" value="UniProtKB-KW"/>
</dbReference>
<dbReference type="Proteomes" id="UP000242915">
    <property type="component" value="Unassembled WGS sequence"/>
</dbReference>
<comment type="similarity">
    <text evidence="6">Belongs to the truncated hemoglobin family. Group II subfamily.</text>
</comment>
<keyword evidence="2" id="KW-0813">Transport</keyword>
<reference evidence="8" key="1">
    <citation type="submission" date="2017-06" db="EMBL/GenBank/DDBJ databases">
        <authorList>
            <person name="Varghese N."/>
            <person name="Submissions S."/>
        </authorList>
    </citation>
    <scope>NUCLEOTIDE SEQUENCE [LARGE SCALE GENOMIC DNA]</scope>
    <source>
        <strain evidence="8">CIP 108523</strain>
    </source>
</reference>
<dbReference type="PROSITE" id="PS01213">
    <property type="entry name" value="GLOBIN_FAM_2"/>
    <property type="match status" value="1"/>
</dbReference>
<gene>
    <name evidence="7" type="ORF">SAMN05216255_1014</name>
</gene>
<evidence type="ECO:0000313" key="8">
    <source>
        <dbReference type="Proteomes" id="UP000242915"/>
    </source>
</evidence>
<dbReference type="GO" id="GO:0005344">
    <property type="term" value="F:oxygen carrier activity"/>
    <property type="evidence" value="ECO:0007669"/>
    <property type="project" value="InterPro"/>
</dbReference>
<dbReference type="InterPro" id="IPR019795">
    <property type="entry name" value="Globin_bac-like_CS"/>
</dbReference>
<dbReference type="Pfam" id="PF01152">
    <property type="entry name" value="Bac_globin"/>
    <property type="match status" value="1"/>
</dbReference>
<evidence type="ECO:0000313" key="7">
    <source>
        <dbReference type="EMBL" id="SNR92281.1"/>
    </source>
</evidence>
<organism evidence="7 8">
    <name type="scientific">Pseudomonas segetis</name>
    <dbReference type="NCBI Taxonomy" id="298908"/>
    <lineage>
        <taxon>Bacteria</taxon>
        <taxon>Pseudomonadati</taxon>
        <taxon>Pseudomonadota</taxon>
        <taxon>Gammaproteobacteria</taxon>
        <taxon>Pseudomonadales</taxon>
        <taxon>Pseudomonadaceae</taxon>
        <taxon>Pseudomonas</taxon>
    </lineage>
</organism>
<dbReference type="InterPro" id="IPR001486">
    <property type="entry name" value="Hemoglobin_trunc"/>
</dbReference>
<dbReference type="RefSeq" id="WP_089358976.1">
    <property type="nucleotide sequence ID" value="NZ_FZOG01000001.1"/>
</dbReference>